<evidence type="ECO:0000313" key="3">
    <source>
        <dbReference type="Proteomes" id="UP000526602"/>
    </source>
</evidence>
<dbReference type="AlphaFoldDB" id="A0A7K8GYE5"/>
<keyword evidence="1 2" id="KW-0808">Transferase</keyword>
<evidence type="ECO:0000256" key="1">
    <source>
        <dbReference type="ARBA" id="ARBA00022679"/>
    </source>
</evidence>
<gene>
    <name evidence="2" type="primary">Ugt1a1_4</name>
    <name evidence="2" type="ORF">ORTSPA_R15719</name>
</gene>
<accession>A0A7K8GYE5</accession>
<protein>
    <submittedName>
        <fullName evidence="2">UD11 glucuronosyltransferase</fullName>
    </submittedName>
</protein>
<comment type="caution">
    <text evidence="2">The sequence shown here is derived from an EMBL/GenBank/DDBJ whole genome shotgun (WGS) entry which is preliminary data.</text>
</comment>
<evidence type="ECO:0000313" key="2">
    <source>
        <dbReference type="EMBL" id="NXC09215.1"/>
    </source>
</evidence>
<dbReference type="InterPro" id="IPR002213">
    <property type="entry name" value="UDP_glucos_trans"/>
</dbReference>
<sequence length="64" mass="7006">SAAAGKLLVVPMDEGHWPSLRSLLVALSHKGHQIVTVAPEASSSVEESEYYTLKRYPAPLCREE</sequence>
<name>A0A7K8GYE5_ORTSP</name>
<reference evidence="2 3" key="1">
    <citation type="submission" date="2019-09" db="EMBL/GenBank/DDBJ databases">
        <title>Bird 10,000 Genomes (B10K) Project - Family phase.</title>
        <authorList>
            <person name="Zhang G."/>
        </authorList>
    </citation>
    <scope>NUCLEOTIDE SEQUENCE [LARGE SCALE GENOMIC DNA]</scope>
    <source>
        <strain evidence="2">B10K-DU-029-32</strain>
        <tissue evidence="2">Liver or heart</tissue>
    </source>
</reference>
<dbReference type="Pfam" id="PF00201">
    <property type="entry name" value="UDPGT"/>
    <property type="match status" value="1"/>
</dbReference>
<dbReference type="Proteomes" id="UP000526602">
    <property type="component" value="Unassembled WGS sequence"/>
</dbReference>
<dbReference type="EMBL" id="VZTJ01005634">
    <property type="protein sequence ID" value="NXC09215.1"/>
    <property type="molecule type" value="Genomic_DNA"/>
</dbReference>
<feature type="non-terminal residue" evidence="2">
    <location>
        <position position="1"/>
    </location>
</feature>
<proteinExistence type="predicted"/>
<keyword evidence="3" id="KW-1185">Reference proteome</keyword>
<dbReference type="GO" id="GO:0008194">
    <property type="term" value="F:UDP-glycosyltransferase activity"/>
    <property type="evidence" value="ECO:0007669"/>
    <property type="project" value="InterPro"/>
</dbReference>
<organism evidence="2 3">
    <name type="scientific">Orthonyx spaldingii</name>
    <name type="common">Chowchilla</name>
    <dbReference type="NCBI Taxonomy" id="38397"/>
    <lineage>
        <taxon>Eukaryota</taxon>
        <taxon>Metazoa</taxon>
        <taxon>Chordata</taxon>
        <taxon>Craniata</taxon>
        <taxon>Vertebrata</taxon>
        <taxon>Euteleostomi</taxon>
        <taxon>Archelosauria</taxon>
        <taxon>Archosauria</taxon>
        <taxon>Dinosauria</taxon>
        <taxon>Saurischia</taxon>
        <taxon>Theropoda</taxon>
        <taxon>Coelurosauria</taxon>
        <taxon>Aves</taxon>
        <taxon>Neognathae</taxon>
        <taxon>Neoaves</taxon>
        <taxon>Telluraves</taxon>
        <taxon>Australaves</taxon>
        <taxon>Passeriformes</taxon>
        <taxon>Corvoidea</taxon>
        <taxon>Orthonychidae</taxon>
        <taxon>Orthonyx</taxon>
    </lineage>
</organism>
<feature type="non-terminal residue" evidence="2">
    <location>
        <position position="64"/>
    </location>
</feature>